<reference evidence="2 3" key="1">
    <citation type="submission" date="2019-02" db="EMBL/GenBank/DDBJ databases">
        <title>Genomic Encyclopedia of Type Strains, Phase IV (KMG-IV): sequencing the most valuable type-strain genomes for metagenomic binning, comparative biology and taxonomic classification.</title>
        <authorList>
            <person name="Goeker M."/>
        </authorList>
    </citation>
    <scope>NUCLEOTIDE SEQUENCE [LARGE SCALE GENOMIC DNA]</scope>
    <source>
        <strain evidence="2 3">DSM 101727</strain>
    </source>
</reference>
<accession>A0A4Q7KC02</accession>
<name>A0A4Q7KC02_9PSEU</name>
<feature type="region of interest" description="Disordered" evidence="1">
    <location>
        <begin position="447"/>
        <end position="501"/>
    </location>
</feature>
<dbReference type="AlphaFoldDB" id="A0A4Q7KC02"/>
<organism evidence="2 3">
    <name type="scientific">Herbihabitans rhizosphaerae</name>
    <dbReference type="NCBI Taxonomy" id="1872711"/>
    <lineage>
        <taxon>Bacteria</taxon>
        <taxon>Bacillati</taxon>
        <taxon>Actinomycetota</taxon>
        <taxon>Actinomycetes</taxon>
        <taxon>Pseudonocardiales</taxon>
        <taxon>Pseudonocardiaceae</taxon>
        <taxon>Herbihabitans</taxon>
    </lineage>
</organism>
<gene>
    <name evidence="2" type="ORF">EV193_11627</name>
</gene>
<dbReference type="Proteomes" id="UP000294257">
    <property type="component" value="Unassembled WGS sequence"/>
</dbReference>
<sequence length="501" mass="51853">MAEGYHADGGRLAATGKLVGDFSRVATATRERTAAADVPADAFGVIGAGLYNDYTATRDDLTRLLDKLAGSVGSLGDALAVTGVEYGRTEDEHTAKYTSIGRDLDRVAENMRSSYGGWEPGKSWGEGGYAKAAGGALPGPAGPFAKLVYHGKDAASADGTAFDVAAVTGDAVSLGYSCTSTAATIIADPLGWLLSQGINFAMTAIPPLKDLINVVSGNGDVLAAAAKEYGGVATDLDTMGRDLVDTCRKGVPEWDGQAAEAAEQRVARFATGTGGIAGKAGNVGQLLQMYSIVMKLVEDFIKGILSDLAEWMALTWIPALVAGPFTLGGSIAAAASATVIKATTAIRRALEKVTVLKKLIDKVRKILGRLKEALKRGGEKFTSEAGKGGQAATKAQQALHDRMKKDLATPEADKPSQVAQSLETAGTMLKDASVNSAKKMTGLDKTKIPGAAADGGTAEVYDPGKITSKLAGYGKDAHNATKYGTPGEERSSEQIERDLDT</sequence>
<evidence type="ECO:0008006" key="4">
    <source>
        <dbReference type="Google" id="ProtNLM"/>
    </source>
</evidence>
<evidence type="ECO:0000313" key="3">
    <source>
        <dbReference type="Proteomes" id="UP000294257"/>
    </source>
</evidence>
<feature type="compositionally biased region" description="Basic and acidic residues" evidence="1">
    <location>
        <begin position="399"/>
        <end position="414"/>
    </location>
</feature>
<feature type="region of interest" description="Disordered" evidence="1">
    <location>
        <begin position="381"/>
        <end position="417"/>
    </location>
</feature>
<feature type="compositionally biased region" description="Basic and acidic residues" evidence="1">
    <location>
        <begin position="487"/>
        <end position="501"/>
    </location>
</feature>
<dbReference type="RefSeq" id="WP_130348440.1">
    <property type="nucleotide sequence ID" value="NZ_SGWQ01000016.1"/>
</dbReference>
<dbReference type="EMBL" id="SGWQ01000016">
    <property type="protein sequence ID" value="RZS30507.1"/>
    <property type="molecule type" value="Genomic_DNA"/>
</dbReference>
<evidence type="ECO:0000256" key="1">
    <source>
        <dbReference type="SAM" id="MobiDB-lite"/>
    </source>
</evidence>
<dbReference type="SUPFAM" id="SSF140453">
    <property type="entry name" value="EsxAB dimer-like"/>
    <property type="match status" value="1"/>
</dbReference>
<proteinExistence type="predicted"/>
<comment type="caution">
    <text evidence="2">The sequence shown here is derived from an EMBL/GenBank/DDBJ whole genome shotgun (WGS) entry which is preliminary data.</text>
</comment>
<evidence type="ECO:0000313" key="2">
    <source>
        <dbReference type="EMBL" id="RZS30507.1"/>
    </source>
</evidence>
<dbReference type="OrthoDB" id="5180306at2"/>
<protein>
    <recommendedName>
        <fullName evidence="4">Excreted virulence factor EspC (Type VII ESX diderm)</fullName>
    </recommendedName>
</protein>
<keyword evidence="3" id="KW-1185">Reference proteome</keyword>
<dbReference type="InterPro" id="IPR036689">
    <property type="entry name" value="ESAT-6-like_sf"/>
</dbReference>